<dbReference type="InterPro" id="IPR035897">
    <property type="entry name" value="Toll_tir_struct_dom_sf"/>
</dbReference>
<accession>A0A3P6DUX1</accession>
<dbReference type="AlphaFoldDB" id="A0A3P6DUX1"/>
<name>A0A3P6DUX1_BRAOL</name>
<proteinExistence type="predicted"/>
<reference evidence="3" key="1">
    <citation type="submission" date="2018-11" db="EMBL/GenBank/DDBJ databases">
        <authorList>
            <consortium name="Genoscope - CEA"/>
            <person name="William W."/>
        </authorList>
    </citation>
    <scope>NUCLEOTIDE SEQUENCE</scope>
</reference>
<dbReference type="Gene3D" id="3.40.50.10140">
    <property type="entry name" value="Toll/interleukin-1 receptor homology (TIR) domain"/>
    <property type="match status" value="1"/>
</dbReference>
<protein>
    <recommendedName>
        <fullName evidence="2">TIR domain-containing protein</fullName>
    </recommendedName>
</protein>
<dbReference type="Pfam" id="PF01582">
    <property type="entry name" value="TIR"/>
    <property type="match status" value="1"/>
</dbReference>
<gene>
    <name evidence="3" type="ORF">BOLC2T09086H</name>
</gene>
<evidence type="ECO:0000313" key="3">
    <source>
        <dbReference type="EMBL" id="VDD22919.1"/>
    </source>
</evidence>
<dbReference type="PANTHER" id="PTHR32009">
    <property type="entry name" value="TMV RESISTANCE PROTEIN N-LIKE"/>
    <property type="match status" value="1"/>
</dbReference>
<keyword evidence="1" id="KW-0520">NAD</keyword>
<dbReference type="SUPFAM" id="SSF52200">
    <property type="entry name" value="Toll/Interleukin receptor TIR domain"/>
    <property type="match status" value="1"/>
</dbReference>
<feature type="domain" description="TIR" evidence="2">
    <location>
        <begin position="10"/>
        <end position="78"/>
    </location>
</feature>
<evidence type="ECO:0000259" key="2">
    <source>
        <dbReference type="PROSITE" id="PS50104"/>
    </source>
</evidence>
<sequence length="78" mass="9029">MASSSLSRTWKYDVFLSFRGEDTRKNYVSHLHKELVNKGIVTFKDDKRLEISDFISPELSTAIKESRFALVILSKNSF</sequence>
<dbReference type="PANTHER" id="PTHR32009:SF152">
    <property type="entry name" value="NEUTRAL_ALKALINE INVERTASE"/>
    <property type="match status" value="1"/>
</dbReference>
<dbReference type="InterPro" id="IPR000157">
    <property type="entry name" value="TIR_dom"/>
</dbReference>
<evidence type="ECO:0000256" key="1">
    <source>
        <dbReference type="ARBA" id="ARBA00023027"/>
    </source>
</evidence>
<dbReference type="PROSITE" id="PS50104">
    <property type="entry name" value="TIR"/>
    <property type="match status" value="1"/>
</dbReference>
<dbReference type="GO" id="GO:0007165">
    <property type="term" value="P:signal transduction"/>
    <property type="evidence" value="ECO:0007669"/>
    <property type="project" value="InterPro"/>
</dbReference>
<dbReference type="EMBL" id="LR031874">
    <property type="protein sequence ID" value="VDD22919.1"/>
    <property type="molecule type" value="Genomic_DNA"/>
</dbReference>
<organism evidence="3">
    <name type="scientific">Brassica oleracea</name>
    <name type="common">Wild cabbage</name>
    <dbReference type="NCBI Taxonomy" id="3712"/>
    <lineage>
        <taxon>Eukaryota</taxon>
        <taxon>Viridiplantae</taxon>
        <taxon>Streptophyta</taxon>
        <taxon>Embryophyta</taxon>
        <taxon>Tracheophyta</taxon>
        <taxon>Spermatophyta</taxon>
        <taxon>Magnoliopsida</taxon>
        <taxon>eudicotyledons</taxon>
        <taxon>Gunneridae</taxon>
        <taxon>Pentapetalae</taxon>
        <taxon>rosids</taxon>
        <taxon>malvids</taxon>
        <taxon>Brassicales</taxon>
        <taxon>Brassicaceae</taxon>
        <taxon>Brassiceae</taxon>
        <taxon>Brassica</taxon>
    </lineage>
</organism>